<keyword evidence="2" id="KW-1185">Reference proteome</keyword>
<name>A0A2N3Y5Q5_SACSN</name>
<gene>
    <name evidence="1" type="ORF">A8926_6308</name>
</gene>
<dbReference type="RefSeq" id="WP_272941792.1">
    <property type="nucleotide sequence ID" value="NZ_CP061007.1"/>
</dbReference>
<dbReference type="Proteomes" id="UP000233786">
    <property type="component" value="Unassembled WGS sequence"/>
</dbReference>
<proteinExistence type="predicted"/>
<dbReference type="AlphaFoldDB" id="A0A2N3Y5Q5"/>
<dbReference type="STRING" id="994479.GCA_000194155_06957"/>
<organism evidence="1 2">
    <name type="scientific">Saccharopolyspora spinosa</name>
    <dbReference type="NCBI Taxonomy" id="60894"/>
    <lineage>
        <taxon>Bacteria</taxon>
        <taxon>Bacillati</taxon>
        <taxon>Actinomycetota</taxon>
        <taxon>Actinomycetes</taxon>
        <taxon>Pseudonocardiales</taxon>
        <taxon>Pseudonocardiaceae</taxon>
        <taxon>Saccharopolyspora</taxon>
    </lineage>
</organism>
<sequence>MGTVGSAAVLSSTERGGVRREVVLADLHAARANGAAAAGLP</sequence>
<evidence type="ECO:0000313" key="1">
    <source>
        <dbReference type="EMBL" id="PKW18238.1"/>
    </source>
</evidence>
<accession>A0A2N3Y5Q5</accession>
<comment type="caution">
    <text evidence="1">The sequence shown here is derived from an EMBL/GenBank/DDBJ whole genome shotgun (WGS) entry which is preliminary data.</text>
</comment>
<dbReference type="EMBL" id="PJNB01000001">
    <property type="protein sequence ID" value="PKW18238.1"/>
    <property type="molecule type" value="Genomic_DNA"/>
</dbReference>
<reference evidence="1" key="1">
    <citation type="submission" date="2017-12" db="EMBL/GenBank/DDBJ databases">
        <title>Sequencing the genomes of 1000 Actinobacteria strains.</title>
        <authorList>
            <person name="Klenk H.-P."/>
        </authorList>
    </citation>
    <scope>NUCLEOTIDE SEQUENCE [LARGE SCALE GENOMIC DNA]</scope>
    <source>
        <strain evidence="1">DSM 44228</strain>
    </source>
</reference>
<protein>
    <submittedName>
        <fullName evidence="1">Uncharacterized protein</fullName>
    </submittedName>
</protein>
<evidence type="ECO:0000313" key="2">
    <source>
        <dbReference type="Proteomes" id="UP000233786"/>
    </source>
</evidence>